<dbReference type="InterPro" id="IPR001841">
    <property type="entry name" value="Znf_RING"/>
</dbReference>
<dbReference type="InterPro" id="IPR013083">
    <property type="entry name" value="Znf_RING/FYVE/PHD"/>
</dbReference>
<comment type="function">
    <text evidence="1">Might act as an E3 ubiquitin-protein ligase, or as part of E3 complex, which accepts ubiquitin from specific E2 ubiquitin-conjugating enzymes and then transfers it to substrates.</text>
</comment>
<dbReference type="GO" id="GO:0008270">
    <property type="term" value="F:zinc ion binding"/>
    <property type="evidence" value="ECO:0007669"/>
    <property type="project" value="UniProtKB-KW"/>
</dbReference>
<dbReference type="InterPro" id="IPR048962">
    <property type="entry name" value="ARIH1-like_UBL"/>
</dbReference>
<sequence>MCESSAEYDFSGFDSGALLEIDAKIKVDEEKKVSVDDPSEAASSRRPLYKILNKQDLQLRRDDAIREVTSVLGISDDDASRVLRKFQWDVNRVHDPWFSDMDAVKASVGLQDPGPSTTADHATCMVCFDTFPLPEMRSAACRHHYCTACWRGYVNNAIANGPASLDLRCPTPKCKAC</sequence>
<dbReference type="GO" id="GO:0016567">
    <property type="term" value="P:protein ubiquitination"/>
    <property type="evidence" value="ECO:0007669"/>
    <property type="project" value="InterPro"/>
</dbReference>
<feature type="non-terminal residue" evidence="5">
    <location>
        <position position="1"/>
    </location>
</feature>
<keyword evidence="3" id="KW-0863">Zinc-finger</keyword>
<feature type="non-terminal residue" evidence="5">
    <location>
        <position position="177"/>
    </location>
</feature>
<keyword evidence="3" id="KW-0479">Metal-binding</keyword>
<dbReference type="Proteomes" id="UP000485058">
    <property type="component" value="Unassembled WGS sequence"/>
</dbReference>
<comment type="similarity">
    <text evidence="2">Belongs to the RBR family. Ariadne subfamily.</text>
</comment>
<evidence type="ECO:0000256" key="1">
    <source>
        <dbReference type="ARBA" id="ARBA00003976"/>
    </source>
</evidence>
<keyword evidence="5" id="KW-0808">Transferase</keyword>
<dbReference type="AlphaFoldDB" id="A0A6A0AK22"/>
<dbReference type="EMBL" id="BLLF01007235">
    <property type="protein sequence ID" value="GFH32845.1"/>
    <property type="molecule type" value="Genomic_DNA"/>
</dbReference>
<comment type="caution">
    <text evidence="5">The sequence shown here is derived from an EMBL/GenBank/DDBJ whole genome shotgun (WGS) entry which is preliminary data.</text>
</comment>
<keyword evidence="6" id="KW-1185">Reference proteome</keyword>
<proteinExistence type="inferred from homology"/>
<reference evidence="5 6" key="1">
    <citation type="submission" date="2020-02" db="EMBL/GenBank/DDBJ databases">
        <title>Draft genome sequence of Haematococcus lacustris strain NIES-144.</title>
        <authorList>
            <person name="Morimoto D."/>
            <person name="Nakagawa S."/>
            <person name="Yoshida T."/>
            <person name="Sawayama S."/>
        </authorList>
    </citation>
    <scope>NUCLEOTIDE SEQUENCE [LARGE SCALE GENOMIC DNA]</scope>
    <source>
        <strain evidence="5 6">NIES-144</strain>
    </source>
</reference>
<keyword evidence="3" id="KW-0862">Zinc</keyword>
<name>A0A6A0AK22_HAELA</name>
<dbReference type="Gene3D" id="3.30.40.10">
    <property type="entry name" value="Zinc/RING finger domain, C3HC4 (zinc finger)"/>
    <property type="match status" value="1"/>
</dbReference>
<evidence type="ECO:0000313" key="5">
    <source>
        <dbReference type="EMBL" id="GFH32845.1"/>
    </source>
</evidence>
<dbReference type="GO" id="GO:0004842">
    <property type="term" value="F:ubiquitin-protein transferase activity"/>
    <property type="evidence" value="ECO:0007669"/>
    <property type="project" value="InterPro"/>
</dbReference>
<protein>
    <submittedName>
        <fullName evidence="5">RBR-type E3 ubiquitin transferase</fullName>
    </submittedName>
</protein>
<accession>A0A6A0AK22</accession>
<dbReference type="SUPFAM" id="SSF57850">
    <property type="entry name" value="RING/U-box"/>
    <property type="match status" value="1"/>
</dbReference>
<dbReference type="Pfam" id="PF21235">
    <property type="entry name" value="UBA_ARI1"/>
    <property type="match status" value="1"/>
</dbReference>
<evidence type="ECO:0000256" key="3">
    <source>
        <dbReference type="PROSITE-ProRule" id="PRU00175"/>
    </source>
</evidence>
<dbReference type="InterPro" id="IPR031127">
    <property type="entry name" value="E3_UB_ligase_RBR"/>
</dbReference>
<gene>
    <name evidence="5" type="ORF">HaLaN_32132</name>
</gene>
<dbReference type="PANTHER" id="PTHR11685">
    <property type="entry name" value="RBR FAMILY RING FINGER AND IBR DOMAIN-CONTAINING"/>
    <property type="match status" value="1"/>
</dbReference>
<evidence type="ECO:0000313" key="6">
    <source>
        <dbReference type="Proteomes" id="UP000485058"/>
    </source>
</evidence>
<evidence type="ECO:0000256" key="2">
    <source>
        <dbReference type="ARBA" id="ARBA00005884"/>
    </source>
</evidence>
<dbReference type="PROSITE" id="PS50089">
    <property type="entry name" value="ZF_RING_2"/>
    <property type="match status" value="1"/>
</dbReference>
<organism evidence="5 6">
    <name type="scientific">Haematococcus lacustris</name>
    <name type="common">Green alga</name>
    <name type="synonym">Haematococcus pluvialis</name>
    <dbReference type="NCBI Taxonomy" id="44745"/>
    <lineage>
        <taxon>Eukaryota</taxon>
        <taxon>Viridiplantae</taxon>
        <taxon>Chlorophyta</taxon>
        <taxon>core chlorophytes</taxon>
        <taxon>Chlorophyceae</taxon>
        <taxon>CS clade</taxon>
        <taxon>Chlamydomonadales</taxon>
        <taxon>Haematococcaceae</taxon>
        <taxon>Haematococcus</taxon>
    </lineage>
</organism>
<feature type="domain" description="RING-type" evidence="4">
    <location>
        <begin position="124"/>
        <end position="173"/>
    </location>
</feature>
<evidence type="ECO:0000259" key="4">
    <source>
        <dbReference type="PROSITE" id="PS50089"/>
    </source>
</evidence>